<accession>E1ZH44</accession>
<dbReference type="Proteomes" id="UP000008141">
    <property type="component" value="Unassembled WGS sequence"/>
</dbReference>
<dbReference type="SUPFAM" id="SSF55486">
    <property type="entry name" value="Metalloproteases ('zincins'), catalytic domain"/>
    <property type="match status" value="1"/>
</dbReference>
<feature type="signal peptide" evidence="1">
    <location>
        <begin position="1"/>
        <end position="22"/>
    </location>
</feature>
<keyword evidence="1" id="KW-0732">Signal</keyword>
<dbReference type="AlphaFoldDB" id="E1ZH44"/>
<gene>
    <name evidence="3" type="ORF">CHLNCDRAFT_134923</name>
</gene>
<dbReference type="InParanoid" id="E1ZH44"/>
<dbReference type="RefSeq" id="XP_005846961.1">
    <property type="nucleotide sequence ID" value="XM_005846899.1"/>
</dbReference>
<dbReference type="EMBL" id="GL433846">
    <property type="protein sequence ID" value="EFN54859.1"/>
    <property type="molecule type" value="Genomic_DNA"/>
</dbReference>
<organism evidence="4">
    <name type="scientific">Chlorella variabilis</name>
    <name type="common">Green alga</name>
    <dbReference type="NCBI Taxonomy" id="554065"/>
    <lineage>
        <taxon>Eukaryota</taxon>
        <taxon>Viridiplantae</taxon>
        <taxon>Chlorophyta</taxon>
        <taxon>core chlorophytes</taxon>
        <taxon>Trebouxiophyceae</taxon>
        <taxon>Chlorellales</taxon>
        <taxon>Chlorellaceae</taxon>
        <taxon>Chlorella clade</taxon>
        <taxon>Chlorella</taxon>
    </lineage>
</organism>
<keyword evidence="4" id="KW-1185">Reference proteome</keyword>
<feature type="chain" id="PRO_5003155742" evidence="1">
    <location>
        <begin position="23"/>
        <end position="539"/>
    </location>
</feature>
<evidence type="ECO:0000256" key="1">
    <source>
        <dbReference type="SAM" id="SignalP"/>
    </source>
</evidence>
<dbReference type="OrthoDB" id="535741at2759"/>
<feature type="domain" description="Peptidase M11 gametolysin" evidence="2">
    <location>
        <begin position="190"/>
        <end position="455"/>
    </location>
</feature>
<dbReference type="eggNOG" id="ENOG502SQF5">
    <property type="taxonomic scope" value="Eukaryota"/>
</dbReference>
<evidence type="ECO:0000313" key="4">
    <source>
        <dbReference type="Proteomes" id="UP000008141"/>
    </source>
</evidence>
<name>E1ZH44_CHLVA</name>
<dbReference type="GeneID" id="17354195"/>
<evidence type="ECO:0000313" key="3">
    <source>
        <dbReference type="EMBL" id="EFN54859.1"/>
    </source>
</evidence>
<dbReference type="Pfam" id="PF05548">
    <property type="entry name" value="Peptidase_M11"/>
    <property type="match status" value="1"/>
</dbReference>
<protein>
    <submittedName>
        <fullName evidence="3">Expressed protein</fullName>
    </submittedName>
</protein>
<dbReference type="KEGG" id="cvr:CHLNCDRAFT_134923"/>
<evidence type="ECO:0000259" key="2">
    <source>
        <dbReference type="Pfam" id="PF05548"/>
    </source>
</evidence>
<reference evidence="3 4" key="1">
    <citation type="journal article" date="2010" name="Plant Cell">
        <title>The Chlorella variabilis NC64A genome reveals adaptation to photosymbiosis, coevolution with viruses, and cryptic sex.</title>
        <authorList>
            <person name="Blanc G."/>
            <person name="Duncan G."/>
            <person name="Agarkova I."/>
            <person name="Borodovsky M."/>
            <person name="Gurnon J."/>
            <person name="Kuo A."/>
            <person name="Lindquist E."/>
            <person name="Lucas S."/>
            <person name="Pangilinan J."/>
            <person name="Polle J."/>
            <person name="Salamov A."/>
            <person name="Terry A."/>
            <person name="Yamada T."/>
            <person name="Dunigan D.D."/>
            <person name="Grigoriev I.V."/>
            <person name="Claverie J.M."/>
            <person name="Van Etten J.L."/>
        </authorList>
    </citation>
    <scope>NUCLEOTIDE SEQUENCE [LARGE SCALE GENOMIC DNA]</scope>
    <source>
        <strain evidence="3 4">NC64A</strain>
    </source>
</reference>
<sequence length="539" mass="55872">MRQGTIILTSLLLSLLAAGADAFSSRRHLQQSQTTLSGTAIVISHDQKGLSNKRLLAVHTPAGRRVHVQLRDAKQLAGIHTGMHIEVSGRWQQAAAAAGGMQAAAAGAGPAAGSSSFQAATIRHASGAAFAAPKVANAAGQMMAAAAAATTTPAVALSTNQLITSAVNTIVVPIAGMADSTTACPGTALPKFSVDDVKKAVFAESNPSSPTVGSTFNKCSYGKTKLTTANSRVADLVQLPCNGITNDVAWTFSKCDFDDFNGYADAADEVLRARGVDLSKYKYRVYLVPPGACPFVGLGYIGCDGSYDCRAWISGDFWATPQAIAHELGHNLFMGHAGSFNSAGVFDEYADSSGLMGYCCTERCPNTPHAWQMGWISVQQLDGSSLKAGQTVTATLSSQAVSARSGMRIQPSWTAGVDPIFLGYRTKALGDAELPAEAAGKVHLHTSAISNSYDAQVTIWKAALGSAGQAWEHSAAGLVVRLKALTSSSATVTVCRKGGAESVATCAAGVDNDCNGLAGARDPACARLSKRVRRSSRVL</sequence>
<proteinExistence type="predicted"/>
<dbReference type="InterPro" id="IPR008752">
    <property type="entry name" value="Peptidase_M11"/>
</dbReference>